<feature type="active site" description="Charge relay system" evidence="6 7">
    <location>
        <position position="157"/>
    </location>
</feature>
<dbReference type="PROSITE" id="PS00136">
    <property type="entry name" value="SUBTILASE_ASP"/>
    <property type="match status" value="1"/>
</dbReference>
<comment type="similarity">
    <text evidence="1 7 8">Belongs to the peptidase S8 family.</text>
</comment>
<dbReference type="Pfam" id="PF06280">
    <property type="entry name" value="fn3_5"/>
    <property type="match status" value="1"/>
</dbReference>
<dbReference type="PANTHER" id="PTHR43806">
    <property type="entry name" value="PEPTIDASE S8"/>
    <property type="match status" value="1"/>
</dbReference>
<dbReference type="InterPro" id="IPR023827">
    <property type="entry name" value="Peptidase_S8_Asp-AS"/>
</dbReference>
<evidence type="ECO:0000256" key="8">
    <source>
        <dbReference type="RuleBase" id="RU003355"/>
    </source>
</evidence>
<evidence type="ECO:0000313" key="13">
    <source>
        <dbReference type="Proteomes" id="UP000076580"/>
    </source>
</evidence>
<dbReference type="InterPro" id="IPR023828">
    <property type="entry name" value="Peptidase_S8_Ser-AS"/>
</dbReference>
<comment type="caution">
    <text evidence="12">The sequence shown here is derived from an EMBL/GenBank/DDBJ whole genome shotgun (WGS) entry which is preliminary data.</text>
</comment>
<feature type="active site" description="Charge relay system" evidence="6 7">
    <location>
        <position position="514"/>
    </location>
</feature>
<evidence type="ECO:0000256" key="9">
    <source>
        <dbReference type="SAM" id="SignalP"/>
    </source>
</evidence>
<dbReference type="InterPro" id="IPR000209">
    <property type="entry name" value="Peptidase_S8/S53_dom"/>
</dbReference>
<feature type="active site" description="Charge relay system" evidence="6 7">
    <location>
        <position position="207"/>
    </location>
</feature>
<evidence type="ECO:0000256" key="3">
    <source>
        <dbReference type="ARBA" id="ARBA00022729"/>
    </source>
</evidence>
<organism evidence="12 13">
    <name type="scientific">Drechmeria coniospora</name>
    <name type="common">Nematophagous fungus</name>
    <name type="synonym">Meria coniospora</name>
    <dbReference type="NCBI Taxonomy" id="98403"/>
    <lineage>
        <taxon>Eukaryota</taxon>
        <taxon>Fungi</taxon>
        <taxon>Dikarya</taxon>
        <taxon>Ascomycota</taxon>
        <taxon>Pezizomycotina</taxon>
        <taxon>Sordariomycetes</taxon>
        <taxon>Hypocreomycetidae</taxon>
        <taxon>Hypocreales</taxon>
        <taxon>Ophiocordycipitaceae</taxon>
        <taxon>Drechmeria</taxon>
    </lineage>
</organism>
<accession>A0A151GUE8</accession>
<sequence>MVRISLVLSLAASALAALFKAKAACPDVIPGAYIFERNEGYASDALDKRLSGLGRKRMSIESTIYNATSVQIDDVRNGDRIAAMIAQDASVKAYSPVCMYRMPGQHGGRSEAPWIKAEKRELGDLRAQTYSPHVVTQIDKLHAKGYTGKGIKIAMIDTGVDFTHPDLGGCYGPRCRISFGASMVDDGYNGTGLPVRTTEPPMDAVGHGTRIAGILIAQPNRLGFSGVVPDATLGIYRVFSLDGWFGGSDIYIAAFLEAYKDEATIITPSLGQPGAWPEDPWNVVVQRIVAKGVPCPGSGRGAVSAASFDNTIIPAMVHKVKYSIDGEKDIDFAYITDRPSEWDGVILDLYATSTNDAVENDACRELPASTPDLSKRIVLVRGGNSNCSLDARAATVAAKGAKYIILYDTDPAMDLRIRAAPEILAIGAVTREVGKTWLNAQLDGRKVTLRMKSPEKSDSYLITSPNNATAGAISRSTSWGPSFEMDPKPQFGAPGAYILSTDLNSRYSVSSGTSFSTPLIAGIIALVGQVRGTFDPALLSSLLSSTAKPQLFHDGERFCDYYAPTAQQGSGLVQAYDAAYATTLLSPSALSFNDTEHFIRSLAITISNMSNRTVTYNVSHVPAITVYGLDQGHHVAAFPPEAIRVAATMNFSQNSITLGPGEATAVEVQPTPPPGLDTKRLALWSGWIAINGTDGAALSVPYQGLAGSLRNTKVLGPNDTWIGRSSDEYIYPAVNASTVFTIPGPRSKKDVAAVLPTLVANLTFGTPFLTVHVLPLNGTNFASGGTPLANFNQTYLPRRTQTPFPWDGRLDSGEYAPAGQYKFMVRALRNFGNVSNSADWDAGETLPFSIKYQEAEH</sequence>
<dbReference type="CDD" id="cd07489">
    <property type="entry name" value="Peptidases_S8_5"/>
    <property type="match status" value="1"/>
</dbReference>
<dbReference type="Gene3D" id="3.40.50.200">
    <property type="entry name" value="Peptidase S8/S53 domain"/>
    <property type="match status" value="2"/>
</dbReference>
<dbReference type="Proteomes" id="UP000076580">
    <property type="component" value="Chromosome 01"/>
</dbReference>
<name>A0A151GUE8_DRECN</name>
<evidence type="ECO:0000256" key="2">
    <source>
        <dbReference type="ARBA" id="ARBA00022670"/>
    </source>
</evidence>
<keyword evidence="4 7" id="KW-0378">Hydrolase</keyword>
<keyword evidence="2 7" id="KW-0645">Protease</keyword>
<dbReference type="SUPFAM" id="SSF52743">
    <property type="entry name" value="Subtilisin-like"/>
    <property type="match status" value="1"/>
</dbReference>
<keyword evidence="13" id="KW-1185">Reference proteome</keyword>
<dbReference type="InterPro" id="IPR015500">
    <property type="entry name" value="Peptidase_S8_subtilisin-rel"/>
</dbReference>
<dbReference type="GO" id="GO:0016020">
    <property type="term" value="C:membrane"/>
    <property type="evidence" value="ECO:0007669"/>
    <property type="project" value="InterPro"/>
</dbReference>
<evidence type="ECO:0000313" key="12">
    <source>
        <dbReference type="EMBL" id="KYK60744.1"/>
    </source>
</evidence>
<feature type="signal peptide" evidence="9">
    <location>
        <begin position="1"/>
        <end position="16"/>
    </location>
</feature>
<dbReference type="STRING" id="98403.A0A151GUE8"/>
<evidence type="ECO:0000256" key="4">
    <source>
        <dbReference type="ARBA" id="ARBA00022801"/>
    </source>
</evidence>
<dbReference type="EMBL" id="LAYC01000001">
    <property type="protein sequence ID" value="KYK60744.1"/>
    <property type="molecule type" value="Genomic_DNA"/>
</dbReference>
<dbReference type="PANTHER" id="PTHR43806:SF66">
    <property type="entry name" value="SERIN ENDOPEPTIDASE"/>
    <property type="match status" value="1"/>
</dbReference>
<feature type="domain" description="Peptidase S8/S53" evidence="10">
    <location>
        <begin position="148"/>
        <end position="548"/>
    </location>
</feature>
<dbReference type="PRINTS" id="PR00723">
    <property type="entry name" value="SUBTILISIN"/>
</dbReference>
<dbReference type="GO" id="GO:0004252">
    <property type="term" value="F:serine-type endopeptidase activity"/>
    <property type="evidence" value="ECO:0007669"/>
    <property type="project" value="UniProtKB-UniRule"/>
</dbReference>
<keyword evidence="3 9" id="KW-0732">Signal</keyword>
<dbReference type="InterPro" id="IPR036852">
    <property type="entry name" value="Peptidase_S8/S53_dom_sf"/>
</dbReference>
<dbReference type="PROSITE" id="PS51892">
    <property type="entry name" value="SUBTILASE"/>
    <property type="match status" value="1"/>
</dbReference>
<evidence type="ECO:0000256" key="1">
    <source>
        <dbReference type="ARBA" id="ARBA00011073"/>
    </source>
</evidence>
<protein>
    <recommendedName>
        <fullName evidence="14">Subtilisin-like serine protease PR1C</fullName>
    </recommendedName>
</protein>
<dbReference type="InterPro" id="IPR050131">
    <property type="entry name" value="Peptidase_S8_subtilisin-like"/>
</dbReference>
<reference evidence="12 13" key="1">
    <citation type="journal article" date="2016" name="Sci. Rep.">
        <title>Insights into Adaptations to a Near-Obligate Nematode Endoparasitic Lifestyle from the Finished Genome of Drechmeria coniospora.</title>
        <authorList>
            <person name="Zhang L."/>
            <person name="Zhou Z."/>
            <person name="Guo Q."/>
            <person name="Fokkens L."/>
            <person name="Miskei M."/>
            <person name="Pocsi I."/>
            <person name="Zhang W."/>
            <person name="Chen M."/>
            <person name="Wang L."/>
            <person name="Sun Y."/>
            <person name="Donzelli B.G."/>
            <person name="Gibson D.M."/>
            <person name="Nelson D.R."/>
            <person name="Luo J.G."/>
            <person name="Rep M."/>
            <person name="Liu H."/>
            <person name="Yang S."/>
            <person name="Wang J."/>
            <person name="Krasnoff S.B."/>
            <person name="Xu Y."/>
            <person name="Molnar I."/>
            <person name="Lin M."/>
        </authorList>
    </citation>
    <scope>NUCLEOTIDE SEQUENCE [LARGE SCALE GENOMIC DNA]</scope>
    <source>
        <strain evidence="12 13">ARSEF 6962</strain>
    </source>
</reference>
<evidence type="ECO:0000259" key="10">
    <source>
        <dbReference type="Pfam" id="PF00082"/>
    </source>
</evidence>
<feature type="domain" description="C5a peptidase/Subtilisin-like protease SBT2-like Fn3-like" evidence="11">
    <location>
        <begin position="591"/>
        <end position="702"/>
    </location>
</feature>
<feature type="chain" id="PRO_5007580931" description="Subtilisin-like serine protease PR1C" evidence="9">
    <location>
        <begin position="17"/>
        <end position="857"/>
    </location>
</feature>
<keyword evidence="5 7" id="KW-0720">Serine protease</keyword>
<dbReference type="GO" id="GO:0006508">
    <property type="term" value="P:proteolysis"/>
    <property type="evidence" value="ECO:0007669"/>
    <property type="project" value="UniProtKB-KW"/>
</dbReference>
<evidence type="ECO:0000259" key="11">
    <source>
        <dbReference type="Pfam" id="PF06280"/>
    </source>
</evidence>
<dbReference type="AlphaFoldDB" id="A0A151GUE8"/>
<proteinExistence type="inferred from homology"/>
<dbReference type="InParanoid" id="A0A151GUE8"/>
<dbReference type="InterPro" id="IPR010435">
    <property type="entry name" value="C5a/SBT2-like_Fn3"/>
</dbReference>
<evidence type="ECO:0000256" key="7">
    <source>
        <dbReference type="PROSITE-ProRule" id="PRU01240"/>
    </source>
</evidence>
<dbReference type="InterPro" id="IPR034187">
    <property type="entry name" value="Peptidases_S8_5"/>
</dbReference>
<evidence type="ECO:0000256" key="5">
    <source>
        <dbReference type="ARBA" id="ARBA00022825"/>
    </source>
</evidence>
<dbReference type="GeneID" id="63714525"/>
<dbReference type="Pfam" id="PF00082">
    <property type="entry name" value="Peptidase_S8"/>
    <property type="match status" value="1"/>
</dbReference>
<gene>
    <name evidence="12" type="ORF">DCS_01882</name>
</gene>
<dbReference type="RefSeq" id="XP_040660096.1">
    <property type="nucleotide sequence ID" value="XM_040799213.1"/>
</dbReference>
<dbReference type="PROSITE" id="PS00138">
    <property type="entry name" value="SUBTILASE_SER"/>
    <property type="match status" value="1"/>
</dbReference>
<evidence type="ECO:0008006" key="14">
    <source>
        <dbReference type="Google" id="ProtNLM"/>
    </source>
</evidence>
<evidence type="ECO:0000256" key="6">
    <source>
        <dbReference type="PIRSR" id="PIRSR615500-1"/>
    </source>
</evidence>